<reference evidence="7 8" key="1">
    <citation type="journal article" date="2017" name="Mycologia">
        <title>Bifiguratus adelaidae, gen. et sp. nov., a new member of Mucoromycotina in endophytic and soil-dwelling habitats.</title>
        <authorList>
            <person name="Torres-Cruz T.J."/>
            <person name="Billingsley Tobias T.L."/>
            <person name="Almatruk M."/>
            <person name="Hesse C."/>
            <person name="Kuske C.R."/>
            <person name="Desiro A."/>
            <person name="Benucci G.M."/>
            <person name="Bonito G."/>
            <person name="Stajich J.E."/>
            <person name="Dunlap C."/>
            <person name="Arnold A.E."/>
            <person name="Porras-Alfaro A."/>
        </authorList>
    </citation>
    <scope>NUCLEOTIDE SEQUENCE [LARGE SCALE GENOMIC DNA]</scope>
    <source>
        <strain evidence="7 8">AZ0501</strain>
    </source>
</reference>
<dbReference type="PANTHER" id="PTHR47424:SF5">
    <property type="entry name" value="ZN(II)2CYS6 TRANSCRIPTION FACTOR (EUROFUNG)"/>
    <property type="match status" value="1"/>
</dbReference>
<evidence type="ECO:0000256" key="4">
    <source>
        <dbReference type="ARBA" id="ARBA00023242"/>
    </source>
</evidence>
<dbReference type="SMART" id="SM00906">
    <property type="entry name" value="Fungal_trans"/>
    <property type="match status" value="1"/>
</dbReference>
<dbReference type="InterPro" id="IPR001138">
    <property type="entry name" value="Zn2Cys6_DnaBD"/>
</dbReference>
<dbReference type="GO" id="GO:0005634">
    <property type="term" value="C:nucleus"/>
    <property type="evidence" value="ECO:0007669"/>
    <property type="project" value="TreeGrafter"/>
</dbReference>
<keyword evidence="4" id="KW-0539">Nucleus</keyword>
<comment type="caution">
    <text evidence="7">The sequence shown here is derived from an EMBL/GenBank/DDBJ whole genome shotgun (WGS) entry which is preliminary data.</text>
</comment>
<feature type="domain" description="Zn(2)-C6 fungal-type" evidence="6">
    <location>
        <begin position="79"/>
        <end position="110"/>
    </location>
</feature>
<evidence type="ECO:0000259" key="6">
    <source>
        <dbReference type="PROSITE" id="PS50048"/>
    </source>
</evidence>
<dbReference type="GO" id="GO:0000435">
    <property type="term" value="P:positive regulation of transcription from RNA polymerase II promoter by galactose"/>
    <property type="evidence" value="ECO:0007669"/>
    <property type="project" value="TreeGrafter"/>
</dbReference>
<dbReference type="Proteomes" id="UP000242875">
    <property type="component" value="Unassembled WGS sequence"/>
</dbReference>
<dbReference type="OrthoDB" id="3362851at2759"/>
<dbReference type="InterPro" id="IPR051127">
    <property type="entry name" value="Fungal_SecMet_Regulators"/>
</dbReference>
<dbReference type="AlphaFoldDB" id="A0A261XVV1"/>
<dbReference type="GO" id="GO:0006351">
    <property type="term" value="P:DNA-templated transcription"/>
    <property type="evidence" value="ECO:0007669"/>
    <property type="project" value="InterPro"/>
</dbReference>
<keyword evidence="3" id="KW-0804">Transcription</keyword>
<feature type="compositionally biased region" description="Low complexity" evidence="5">
    <location>
        <begin position="266"/>
        <end position="286"/>
    </location>
</feature>
<keyword evidence="2" id="KW-0805">Transcription regulation</keyword>
<dbReference type="InterPro" id="IPR007219">
    <property type="entry name" value="XnlR_reg_dom"/>
</dbReference>
<gene>
    <name evidence="7" type="ORF">BZG36_04478</name>
</gene>
<dbReference type="SUPFAM" id="SSF57701">
    <property type="entry name" value="Zn2/Cys6 DNA-binding domain"/>
    <property type="match status" value="1"/>
</dbReference>
<dbReference type="SMART" id="SM00066">
    <property type="entry name" value="GAL4"/>
    <property type="match status" value="1"/>
</dbReference>
<evidence type="ECO:0000256" key="1">
    <source>
        <dbReference type="ARBA" id="ARBA00022723"/>
    </source>
</evidence>
<dbReference type="Pfam" id="PF04082">
    <property type="entry name" value="Fungal_trans"/>
    <property type="match status" value="1"/>
</dbReference>
<name>A0A261XVV1_9FUNG</name>
<dbReference type="GO" id="GO:0000981">
    <property type="term" value="F:DNA-binding transcription factor activity, RNA polymerase II-specific"/>
    <property type="evidence" value="ECO:0007669"/>
    <property type="project" value="InterPro"/>
</dbReference>
<evidence type="ECO:0000313" key="7">
    <source>
        <dbReference type="EMBL" id="OZJ02364.1"/>
    </source>
</evidence>
<dbReference type="GO" id="GO:0008270">
    <property type="term" value="F:zinc ion binding"/>
    <property type="evidence" value="ECO:0007669"/>
    <property type="project" value="InterPro"/>
</dbReference>
<evidence type="ECO:0000256" key="5">
    <source>
        <dbReference type="SAM" id="MobiDB-lite"/>
    </source>
</evidence>
<dbReference type="Pfam" id="PF00172">
    <property type="entry name" value="Zn_clus"/>
    <property type="match status" value="1"/>
</dbReference>
<organism evidence="7 8">
    <name type="scientific">Bifiguratus adelaidae</name>
    <dbReference type="NCBI Taxonomy" id="1938954"/>
    <lineage>
        <taxon>Eukaryota</taxon>
        <taxon>Fungi</taxon>
        <taxon>Fungi incertae sedis</taxon>
        <taxon>Mucoromycota</taxon>
        <taxon>Mucoromycotina</taxon>
        <taxon>Endogonomycetes</taxon>
        <taxon>Endogonales</taxon>
        <taxon>Endogonales incertae sedis</taxon>
        <taxon>Bifiguratus</taxon>
    </lineage>
</organism>
<sequence length="765" mass="86021">MDEKRNSLIRSRDQVGERASPHPAFSSIFKDFTRRNADDIRGAMNYVLSFDQQEPAAPAKAEIRGPGRQTTKDTKIKNACSECKRRKVRCDGTHPCYHCRWYKIPERCFYPRPQPRPSLSRKSMDYLRTRLDDAKSVLQRLFPSATLEALVPLTRDELIELIHTSPEAGDLSPIVATNRSTASPQSMDMDRQSQPLQSLEEEVADDFEYDEPVNNLEGTDAVADDVNALSLRQDRGSSYLGASSVAAALRVILRIAPVPLLPGPQPTTTGHKSLPSSGRSSRAPSRPQTPIISRPPSPEHQHLINAYFQYVHPITPMVDEEAVRADYASAKRKDSAWLGLLNMILALGTIASHTSDSNEDIRYYNAAKSYLGLDSFGSGHIETVQALGLMAGHYLHYRNRPNMASGIMGAAFRMAYGLGLHREFTFADKSKTANQRETKRRTWWCLVVMDTSASTTLGRPSTVPQFSAAVNVPGNIDDETGKLVGGPTVYSSLIAEIEYSRLAARIQERLINSPLLNFSEMLTCDAHLVHWYDNLPSYLKAPNPCPPLLQQPRATIKWRFQNLRIILYRSVLLDAALRRVSLRELTPDENVCISKCHAIAKEAIESIASEWTENQFSGWPAVWFLFQACIIPILCIYSYRDDTQQLDEWNQQVQKSITLFQEMEPWSVAARKTRELVCLLFEASKVTRDQNLFQVTTDRMVHPHPELTGPMTPVQPQGSCGGGMLWEGFFDFPELDFPELGVGVNGPAYSTDGIDWEQPEHRFEY</sequence>
<accession>A0A261XVV1</accession>
<evidence type="ECO:0000256" key="3">
    <source>
        <dbReference type="ARBA" id="ARBA00023163"/>
    </source>
</evidence>
<feature type="compositionally biased region" description="Basic and acidic residues" evidence="5">
    <location>
        <begin position="1"/>
        <end position="20"/>
    </location>
</feature>
<keyword evidence="8" id="KW-1185">Reference proteome</keyword>
<feature type="region of interest" description="Disordered" evidence="5">
    <location>
        <begin position="260"/>
        <end position="299"/>
    </location>
</feature>
<dbReference type="PANTHER" id="PTHR47424">
    <property type="entry name" value="REGULATORY PROTEIN GAL4"/>
    <property type="match status" value="1"/>
</dbReference>
<dbReference type="CDD" id="cd00067">
    <property type="entry name" value="GAL4"/>
    <property type="match status" value="1"/>
</dbReference>
<dbReference type="PROSITE" id="PS00463">
    <property type="entry name" value="ZN2_CY6_FUNGAL_1"/>
    <property type="match status" value="1"/>
</dbReference>
<evidence type="ECO:0000256" key="2">
    <source>
        <dbReference type="ARBA" id="ARBA00023015"/>
    </source>
</evidence>
<dbReference type="EMBL" id="MVBO01000160">
    <property type="protein sequence ID" value="OZJ02364.1"/>
    <property type="molecule type" value="Genomic_DNA"/>
</dbReference>
<protein>
    <recommendedName>
        <fullName evidence="6">Zn(2)-C6 fungal-type domain-containing protein</fullName>
    </recommendedName>
</protein>
<dbReference type="CDD" id="cd12148">
    <property type="entry name" value="fungal_TF_MHR"/>
    <property type="match status" value="1"/>
</dbReference>
<dbReference type="Gene3D" id="4.10.240.10">
    <property type="entry name" value="Zn(2)-C6 fungal-type DNA-binding domain"/>
    <property type="match status" value="1"/>
</dbReference>
<dbReference type="GO" id="GO:0000978">
    <property type="term" value="F:RNA polymerase II cis-regulatory region sequence-specific DNA binding"/>
    <property type="evidence" value="ECO:0007669"/>
    <property type="project" value="TreeGrafter"/>
</dbReference>
<dbReference type="InterPro" id="IPR036864">
    <property type="entry name" value="Zn2-C6_fun-type_DNA-bd_sf"/>
</dbReference>
<dbReference type="PROSITE" id="PS50048">
    <property type="entry name" value="ZN2_CY6_FUNGAL_2"/>
    <property type="match status" value="1"/>
</dbReference>
<keyword evidence="1" id="KW-0479">Metal-binding</keyword>
<proteinExistence type="predicted"/>
<evidence type="ECO:0000313" key="8">
    <source>
        <dbReference type="Proteomes" id="UP000242875"/>
    </source>
</evidence>
<feature type="region of interest" description="Disordered" evidence="5">
    <location>
        <begin position="1"/>
        <end position="22"/>
    </location>
</feature>